<dbReference type="AlphaFoldDB" id="A0A353UB95"/>
<proteinExistence type="predicted"/>
<gene>
    <name evidence="1" type="ORF">LA749_04875</name>
</gene>
<dbReference type="Proteomes" id="UP000325393">
    <property type="component" value="Chromosome"/>
</dbReference>
<reference evidence="1 2" key="1">
    <citation type="submission" date="2019-09" db="EMBL/GenBank/DDBJ databases">
        <title>Genome sequencing of Lactobacillus acetotolerans.</title>
        <authorList>
            <person name="Kim K."/>
        </authorList>
    </citation>
    <scope>NUCLEOTIDE SEQUENCE [LARGE SCALE GENOMIC DNA]</scope>
    <source>
        <strain evidence="1 2">LA749</strain>
    </source>
</reference>
<protein>
    <submittedName>
        <fullName evidence="1">Uncharacterized protein</fullName>
    </submittedName>
</protein>
<organism evidence="1 2">
    <name type="scientific">Lactobacillus acetotolerans</name>
    <dbReference type="NCBI Taxonomy" id="1600"/>
    <lineage>
        <taxon>Bacteria</taxon>
        <taxon>Bacillati</taxon>
        <taxon>Bacillota</taxon>
        <taxon>Bacilli</taxon>
        <taxon>Lactobacillales</taxon>
        <taxon>Lactobacillaceae</taxon>
        <taxon>Lactobacillus</taxon>
    </lineage>
</organism>
<evidence type="ECO:0000313" key="1">
    <source>
        <dbReference type="EMBL" id="QFG51993.1"/>
    </source>
</evidence>
<name>A0A353UB95_9LACO</name>
<sequence length="60" mass="6849">MAAFIPGASPPLVKIPIRFMNSPHQDYLCNFSHQLDFTIILYKNLIKNGLICCFDSLFKC</sequence>
<dbReference type="EMBL" id="CP044496">
    <property type="protein sequence ID" value="QFG51993.1"/>
    <property type="molecule type" value="Genomic_DNA"/>
</dbReference>
<accession>A0A353UB95</accession>
<evidence type="ECO:0000313" key="2">
    <source>
        <dbReference type="Proteomes" id="UP000325393"/>
    </source>
</evidence>